<feature type="region of interest" description="Disordered" evidence="1">
    <location>
        <begin position="366"/>
        <end position="410"/>
    </location>
</feature>
<gene>
    <name evidence="2" type="ORF">PRZ48_002833</name>
</gene>
<dbReference type="Proteomes" id="UP001305779">
    <property type="component" value="Unassembled WGS sequence"/>
</dbReference>
<protein>
    <submittedName>
        <fullName evidence="2">Uncharacterized protein</fullName>
    </submittedName>
</protein>
<feature type="region of interest" description="Disordered" evidence="1">
    <location>
        <begin position="327"/>
        <end position="353"/>
    </location>
</feature>
<organism evidence="2 3">
    <name type="scientific">Zasmidium cellare</name>
    <name type="common">Wine cellar mold</name>
    <name type="synonym">Racodium cellare</name>
    <dbReference type="NCBI Taxonomy" id="395010"/>
    <lineage>
        <taxon>Eukaryota</taxon>
        <taxon>Fungi</taxon>
        <taxon>Dikarya</taxon>
        <taxon>Ascomycota</taxon>
        <taxon>Pezizomycotina</taxon>
        <taxon>Dothideomycetes</taxon>
        <taxon>Dothideomycetidae</taxon>
        <taxon>Mycosphaerellales</taxon>
        <taxon>Mycosphaerellaceae</taxon>
        <taxon>Zasmidium</taxon>
    </lineage>
</organism>
<feature type="compositionally biased region" description="Low complexity" evidence="1">
    <location>
        <begin position="385"/>
        <end position="394"/>
    </location>
</feature>
<feature type="region of interest" description="Disordered" evidence="1">
    <location>
        <begin position="1"/>
        <end position="82"/>
    </location>
</feature>
<evidence type="ECO:0000256" key="1">
    <source>
        <dbReference type="SAM" id="MobiDB-lite"/>
    </source>
</evidence>
<dbReference type="EMBL" id="JAXOVC010000002">
    <property type="protein sequence ID" value="KAK4504870.1"/>
    <property type="molecule type" value="Genomic_DNA"/>
</dbReference>
<reference evidence="2 3" key="1">
    <citation type="journal article" date="2023" name="G3 (Bethesda)">
        <title>A chromosome-level genome assembly of Zasmidium syzygii isolated from banana leaves.</title>
        <authorList>
            <person name="van Westerhoven A.C."/>
            <person name="Mehrabi R."/>
            <person name="Talebi R."/>
            <person name="Steentjes M.B.F."/>
            <person name="Corcolon B."/>
            <person name="Chong P.A."/>
            <person name="Kema G.H.J."/>
            <person name="Seidl M.F."/>
        </authorList>
    </citation>
    <scope>NUCLEOTIDE SEQUENCE [LARGE SCALE GENOMIC DNA]</scope>
    <source>
        <strain evidence="2 3">P124</strain>
    </source>
</reference>
<sequence length="524" mass="58727">MSTSAQALSAMNDPEQTGARPKPTGSLTDAGTTPLWHSSQLHPTESAMRSTLPSPGHITSLQKFPRQPQSPSTPRTHINRDSDPMAIDNLIHPTSMFTSEPSADNYMHHSGFTPVNHYKFSRPVKAPLNTAAYTFQTGFTPPGMNIDMNQIDSFEYERNGEVKLHVDESMTVDKEDGRVWHLGNEANESYSGTFAKDDPEDYPIEVRHMANCIRKEREGPARMAQAAQLLDQVRTVVSNTQGISIQRTSFVEEGDVLMCERPGCLHQVALPPDSYYVNVGDNYELIFCLRCFELLWGGKFTEAPPPESDPFRRDSAIAFTSSIFDGPADQYREAPRRSARLNPSATAPVPSLQPNNQLFQSRWAVPEDQPQTQITSPLHTPTRHPNTTTVNPTDDPMDDSPFSTNTAGEWYHGPTAVQHIAHRLTAGPTLTDIDKAAFIVWQTTSKAQLRWNHHLLYAKMTREYYAGVSPEDEGLRLEKLDLGEDLEWEELQEMEAKIKMRVKDCYGRELSFVLKEAAKNNGKA</sequence>
<feature type="compositionally biased region" description="Polar residues" evidence="1">
    <location>
        <begin position="25"/>
        <end position="76"/>
    </location>
</feature>
<keyword evidence="3" id="KW-1185">Reference proteome</keyword>
<evidence type="ECO:0000313" key="3">
    <source>
        <dbReference type="Proteomes" id="UP001305779"/>
    </source>
</evidence>
<feature type="compositionally biased region" description="Polar residues" evidence="1">
    <location>
        <begin position="369"/>
        <end position="379"/>
    </location>
</feature>
<evidence type="ECO:0000313" key="2">
    <source>
        <dbReference type="EMBL" id="KAK4504870.1"/>
    </source>
</evidence>
<accession>A0ABR0EUU0</accession>
<proteinExistence type="predicted"/>
<comment type="caution">
    <text evidence="2">The sequence shown here is derived from an EMBL/GenBank/DDBJ whole genome shotgun (WGS) entry which is preliminary data.</text>
</comment>
<name>A0ABR0EUU0_ZASCE</name>